<dbReference type="PATRIC" id="fig|1300348.6.peg.1666"/>
<reference evidence="3 5" key="2">
    <citation type="submission" date="2016-10" db="EMBL/GenBank/DDBJ databases">
        <authorList>
            <person name="Varghese N."/>
            <person name="Submissions S."/>
        </authorList>
    </citation>
    <scope>NUCLEOTIDE SEQUENCE [LARGE SCALE GENOMIC DNA]</scope>
    <source>
        <strain evidence="3 5">DSW-5</strain>
    </source>
</reference>
<evidence type="ECO:0000313" key="3">
    <source>
        <dbReference type="EMBL" id="SED95636.1"/>
    </source>
</evidence>
<dbReference type="RefSeq" id="WP_053974241.1">
    <property type="nucleotide sequence ID" value="NZ_FNUE01000001.1"/>
</dbReference>
<reference evidence="2 4" key="1">
    <citation type="submission" date="2015-07" db="EMBL/GenBank/DDBJ databases">
        <title>Genome of Polaribacter dokdonenesis DSW-5, isolated from seawater off Dokdo in Korea.</title>
        <authorList>
            <person name="Yoon K."/>
            <person name="Song J.Y."/>
            <person name="Kim J.F."/>
        </authorList>
    </citation>
    <scope>NUCLEOTIDE SEQUENCE [LARGE SCALE GENOMIC DNA]</scope>
    <source>
        <strain evidence="2 4">DSW-5</strain>
    </source>
</reference>
<dbReference type="PANTHER" id="PTHR43677:SF4">
    <property type="entry name" value="QUINONE OXIDOREDUCTASE-LIKE PROTEIN 2"/>
    <property type="match status" value="1"/>
</dbReference>
<evidence type="ECO:0000313" key="4">
    <source>
        <dbReference type="Proteomes" id="UP000037716"/>
    </source>
</evidence>
<dbReference type="Gene3D" id="3.90.180.10">
    <property type="entry name" value="Medium-chain alcohol dehydrogenases, catalytic domain"/>
    <property type="match status" value="1"/>
</dbReference>
<dbReference type="CDD" id="cd08241">
    <property type="entry name" value="QOR1"/>
    <property type="match status" value="1"/>
</dbReference>
<dbReference type="OrthoDB" id="9787435at2"/>
<dbReference type="InterPro" id="IPR036291">
    <property type="entry name" value="NAD(P)-bd_dom_sf"/>
</dbReference>
<dbReference type="Proteomes" id="UP000183071">
    <property type="component" value="Unassembled WGS sequence"/>
</dbReference>
<dbReference type="STRING" id="1300348.I602_1667"/>
<comment type="caution">
    <text evidence="2">The sequence shown here is derived from an EMBL/GenBank/DDBJ whole genome shotgun (WGS) entry which is preliminary data.</text>
</comment>
<feature type="domain" description="Enoyl reductase (ER)" evidence="1">
    <location>
        <begin position="10"/>
        <end position="322"/>
    </location>
</feature>
<dbReference type="InterPro" id="IPR011032">
    <property type="entry name" value="GroES-like_sf"/>
</dbReference>
<dbReference type="InterPro" id="IPR051397">
    <property type="entry name" value="Zn-ADH-like_protein"/>
</dbReference>
<dbReference type="InterPro" id="IPR013149">
    <property type="entry name" value="ADH-like_C"/>
</dbReference>
<name>A0A0N0CFM4_9FLAO</name>
<dbReference type="Proteomes" id="UP000037716">
    <property type="component" value="Unassembled WGS sequence"/>
</dbReference>
<dbReference type="Pfam" id="PF08240">
    <property type="entry name" value="ADH_N"/>
    <property type="match status" value="1"/>
</dbReference>
<gene>
    <name evidence="2" type="ORF">I602_1667</name>
    <name evidence="3" type="ORF">SAMN05444353_0099</name>
</gene>
<evidence type="ECO:0000313" key="5">
    <source>
        <dbReference type="Proteomes" id="UP000183071"/>
    </source>
</evidence>
<keyword evidence="5" id="KW-1185">Reference proteome</keyword>
<dbReference type="SUPFAM" id="SSF51735">
    <property type="entry name" value="NAD(P)-binding Rossmann-fold domains"/>
    <property type="match status" value="1"/>
</dbReference>
<dbReference type="InterPro" id="IPR013154">
    <property type="entry name" value="ADH-like_N"/>
</dbReference>
<accession>A0A0N0CFM4</accession>
<dbReference type="GO" id="GO:0016491">
    <property type="term" value="F:oxidoreductase activity"/>
    <property type="evidence" value="ECO:0007669"/>
    <property type="project" value="InterPro"/>
</dbReference>
<dbReference type="Pfam" id="PF00107">
    <property type="entry name" value="ADH_zinc_N"/>
    <property type="match status" value="1"/>
</dbReference>
<dbReference type="SMART" id="SM00829">
    <property type="entry name" value="PKS_ER"/>
    <property type="match status" value="1"/>
</dbReference>
<dbReference type="SUPFAM" id="SSF50129">
    <property type="entry name" value="GroES-like"/>
    <property type="match status" value="1"/>
</dbReference>
<sequence length="326" mass="35288">MKAIVCNEFGLPSSLEFTEIENPIPNKDEVLMAVKACSVNFPDTLIIQGKYQFKPNFPFSPGSDVAGVIESVGENVKHLKVGDEVVGFIPFGGFAEMAIVKAKDCFPKPVGMSMVNASTFLLAYGTSYHALKDRTNLQKGETILILGASGGVGLTAIELAKLIGAKVIAAASSDDKLKLCKEFGADELINYTKENLKEKTKVLTNGKGVDVIYDPVGGDFSELALRAIAWNGRHLVIGFANGEIPKIPTNLALLKGASIVGVFWGAFAQREPKKSLENIKQLLNWFGQGKLKPHIDEIYSLENAPKALEAMMQRKTKGKIVIDMTI</sequence>
<dbReference type="AlphaFoldDB" id="A0A0N0CFM4"/>
<dbReference type="InterPro" id="IPR020843">
    <property type="entry name" value="ER"/>
</dbReference>
<proteinExistence type="predicted"/>
<dbReference type="EMBL" id="LGBR01000001">
    <property type="protein sequence ID" value="KOY52107.1"/>
    <property type="molecule type" value="Genomic_DNA"/>
</dbReference>
<evidence type="ECO:0000313" key="2">
    <source>
        <dbReference type="EMBL" id="KOY52107.1"/>
    </source>
</evidence>
<organism evidence="2 4">
    <name type="scientific">Polaribacter dokdonensis DSW-5</name>
    <dbReference type="NCBI Taxonomy" id="1300348"/>
    <lineage>
        <taxon>Bacteria</taxon>
        <taxon>Pseudomonadati</taxon>
        <taxon>Bacteroidota</taxon>
        <taxon>Flavobacteriia</taxon>
        <taxon>Flavobacteriales</taxon>
        <taxon>Flavobacteriaceae</taxon>
    </lineage>
</organism>
<evidence type="ECO:0000259" key="1">
    <source>
        <dbReference type="SMART" id="SM00829"/>
    </source>
</evidence>
<protein>
    <submittedName>
        <fullName evidence="3">NADPH2:quinone reductase</fullName>
    </submittedName>
    <submittedName>
        <fullName evidence="2">Zinc-binding dehydrogenase</fullName>
    </submittedName>
</protein>
<dbReference type="EMBL" id="FNUE01000001">
    <property type="protein sequence ID" value="SED95636.1"/>
    <property type="molecule type" value="Genomic_DNA"/>
</dbReference>
<dbReference type="Gene3D" id="3.40.50.720">
    <property type="entry name" value="NAD(P)-binding Rossmann-like Domain"/>
    <property type="match status" value="1"/>
</dbReference>
<dbReference type="PANTHER" id="PTHR43677">
    <property type="entry name" value="SHORT-CHAIN DEHYDROGENASE/REDUCTASE"/>
    <property type="match status" value="1"/>
</dbReference>